<proteinExistence type="predicted"/>
<comment type="caution">
    <text evidence="1">The sequence shown here is derived from an EMBL/GenBank/DDBJ whole genome shotgun (WGS) entry which is preliminary data.</text>
</comment>
<name>A0ABT6YDY7_9BACT</name>
<evidence type="ECO:0000313" key="1">
    <source>
        <dbReference type="EMBL" id="MDI9861328.1"/>
    </source>
</evidence>
<protein>
    <submittedName>
        <fullName evidence="1">Uncharacterized protein</fullName>
    </submittedName>
</protein>
<dbReference type="EMBL" id="JASHIF010000019">
    <property type="protein sequence ID" value="MDI9861328.1"/>
    <property type="molecule type" value="Genomic_DNA"/>
</dbReference>
<sequence length="312" mass="35844">MNLQILDKWIRGNFLFLCIILACLFAVVKKATIFQIEKPTNTTAPLEDNPLAKDQAFQQYWNTGLSELNTYELTQTMDTSQQKGQIQLVFTMVDFDTKKRMQTTSSDKSASTTVLKQNLIQKIASGVYEYSLTNSTFTPTNYVVFPHALKVDYAKQNTQGQEYSQVDWQGQTFLYKGKSDFQPKAQQDTSVKTAWLEDEIWNRIRLNPQTLPDGEAEMIPSLEYLRSTNQKVEAISCKTTLEEKTDSLSKQVLKNYTIEYPEKHRKVSIVFEAQFPFKILNWEYTTTENGKVTTTVARLVQSKQVTVGRSQK</sequence>
<keyword evidence="2" id="KW-1185">Reference proteome</keyword>
<reference evidence="1 2" key="1">
    <citation type="submission" date="2023-05" db="EMBL/GenBank/DDBJ databases">
        <title>Novel species of genus Flectobacillus isolated from stream in China.</title>
        <authorList>
            <person name="Lu H."/>
        </authorList>
    </citation>
    <scope>NUCLEOTIDE SEQUENCE [LARGE SCALE GENOMIC DNA]</scope>
    <source>
        <strain evidence="1 2">KCTC 42575</strain>
    </source>
</reference>
<evidence type="ECO:0000313" key="2">
    <source>
        <dbReference type="Proteomes" id="UP001236507"/>
    </source>
</evidence>
<accession>A0ABT6YDY7</accession>
<dbReference type="Proteomes" id="UP001236507">
    <property type="component" value="Unassembled WGS sequence"/>
</dbReference>
<gene>
    <name evidence="1" type="ORF">QM524_19065</name>
</gene>
<dbReference type="RefSeq" id="WP_283345776.1">
    <property type="nucleotide sequence ID" value="NZ_JASHIF010000019.1"/>
</dbReference>
<organism evidence="1 2">
    <name type="scientific">Flectobacillus roseus</name>
    <dbReference type="NCBI Taxonomy" id="502259"/>
    <lineage>
        <taxon>Bacteria</taxon>
        <taxon>Pseudomonadati</taxon>
        <taxon>Bacteroidota</taxon>
        <taxon>Cytophagia</taxon>
        <taxon>Cytophagales</taxon>
        <taxon>Flectobacillaceae</taxon>
        <taxon>Flectobacillus</taxon>
    </lineage>
</organism>